<keyword evidence="2" id="KW-0812">Transmembrane</keyword>
<dbReference type="InterPro" id="IPR043128">
    <property type="entry name" value="Rev_trsase/Diguanyl_cyclase"/>
</dbReference>
<dbReference type="NCBIfam" id="TIGR00254">
    <property type="entry name" value="GGDEF"/>
    <property type="match status" value="1"/>
</dbReference>
<dbReference type="SMART" id="SM00086">
    <property type="entry name" value="PAC"/>
    <property type="match status" value="1"/>
</dbReference>
<dbReference type="Gene3D" id="3.30.450.20">
    <property type="entry name" value="PAS domain"/>
    <property type="match status" value="1"/>
</dbReference>
<feature type="domain" description="PAC" evidence="4">
    <location>
        <begin position="378"/>
        <end position="430"/>
    </location>
</feature>
<keyword evidence="2" id="KW-1133">Transmembrane helix</keyword>
<dbReference type="PANTHER" id="PTHR44757">
    <property type="entry name" value="DIGUANYLATE CYCLASE DGCP"/>
    <property type="match status" value="1"/>
</dbReference>
<dbReference type="SMART" id="SM00091">
    <property type="entry name" value="PAS"/>
    <property type="match status" value="1"/>
</dbReference>
<dbReference type="SUPFAM" id="SSF55785">
    <property type="entry name" value="PYP-like sensor domain (PAS domain)"/>
    <property type="match status" value="1"/>
</dbReference>
<dbReference type="Pfam" id="PF13426">
    <property type="entry name" value="PAS_9"/>
    <property type="match status" value="1"/>
</dbReference>
<accession>A0ABU4VJL6</accession>
<protein>
    <submittedName>
        <fullName evidence="6">Diguanylate cyclase</fullName>
        <ecNumber evidence="6">2.7.7.65</ecNumber>
    </submittedName>
</protein>
<keyword evidence="6" id="KW-0808">Transferase</keyword>
<dbReference type="SUPFAM" id="SSF55073">
    <property type="entry name" value="Nucleotide cyclase"/>
    <property type="match status" value="1"/>
</dbReference>
<dbReference type="InterPro" id="IPR000014">
    <property type="entry name" value="PAS"/>
</dbReference>
<reference evidence="6 7" key="1">
    <citation type="submission" date="2023-11" db="EMBL/GenBank/DDBJ databases">
        <authorList>
            <person name="Xu M."/>
            <person name="Jiang T."/>
        </authorList>
    </citation>
    <scope>NUCLEOTIDE SEQUENCE [LARGE SCALE GENOMIC DNA]</scope>
    <source>
        <strain evidence="6 7">SD</strain>
    </source>
</reference>
<dbReference type="PROSITE" id="PS50113">
    <property type="entry name" value="PAC"/>
    <property type="match status" value="1"/>
</dbReference>
<keyword evidence="2" id="KW-0472">Membrane</keyword>
<dbReference type="GO" id="GO:0052621">
    <property type="term" value="F:diguanylate cyclase activity"/>
    <property type="evidence" value="ECO:0007669"/>
    <property type="project" value="UniProtKB-EC"/>
</dbReference>
<feature type="transmembrane region" description="Helical" evidence="2">
    <location>
        <begin position="88"/>
        <end position="111"/>
    </location>
</feature>
<dbReference type="InterPro" id="IPR000160">
    <property type="entry name" value="GGDEF_dom"/>
</dbReference>
<keyword evidence="7" id="KW-1185">Reference proteome</keyword>
<dbReference type="NCBIfam" id="TIGR00229">
    <property type="entry name" value="sensory_box"/>
    <property type="match status" value="1"/>
</dbReference>
<evidence type="ECO:0000259" key="5">
    <source>
        <dbReference type="PROSITE" id="PS50887"/>
    </source>
</evidence>
<dbReference type="CDD" id="cd00130">
    <property type="entry name" value="PAS"/>
    <property type="match status" value="1"/>
</dbReference>
<feature type="transmembrane region" description="Helical" evidence="2">
    <location>
        <begin position="264"/>
        <end position="284"/>
    </location>
</feature>
<dbReference type="Gene3D" id="3.30.70.270">
    <property type="match status" value="1"/>
</dbReference>
<feature type="domain" description="PAS" evidence="3">
    <location>
        <begin position="304"/>
        <end position="374"/>
    </location>
</feature>
<dbReference type="InterPro" id="IPR035965">
    <property type="entry name" value="PAS-like_dom_sf"/>
</dbReference>
<organism evidence="6 7">
    <name type="scientific">Patulibacter brassicae</name>
    <dbReference type="NCBI Taxonomy" id="1705717"/>
    <lineage>
        <taxon>Bacteria</taxon>
        <taxon>Bacillati</taxon>
        <taxon>Actinomycetota</taxon>
        <taxon>Thermoleophilia</taxon>
        <taxon>Solirubrobacterales</taxon>
        <taxon>Patulibacteraceae</taxon>
        <taxon>Patulibacter</taxon>
    </lineage>
</organism>
<dbReference type="InterPro" id="IPR001610">
    <property type="entry name" value="PAC"/>
</dbReference>
<dbReference type="InterPro" id="IPR052155">
    <property type="entry name" value="Biofilm_reg_signaling"/>
</dbReference>
<feature type="transmembrane region" description="Helical" evidence="2">
    <location>
        <begin position="131"/>
        <end position="150"/>
    </location>
</feature>
<sequence>MGDRRDAAELEAGEARDRARLRCAGLAAAALAGVLGTVGLGASIAGLDALQRPFPGAPPMAGQTGLILALVAIAQLAGLSGSRGLRRLGVAAGATGLVLALVALARSAASLTPLPRGTLTIVGTGRPLEQPSAHAALALTFVAIAVLLAGRRGRIRSALVVSGASGAAAVVALAAVGFAGQVGGRVGLSAWIAMAPQTALAVALLVSSTFAARPWAAPGLWFASRGSAELAARQAQRYALPAPLAAAALAHLGVRWRWWDDSLAVSITTLAALVTAQVLIARMVRTVRAHDADRRRLERERRAAEEVLRLSFENAPIGKALVSPTGTFLRVNRALAEMTGYAPDELLGRSFQDITDADDLEADLDLLEGMLAGERHRYEIEKRYVRADGRRIWILLSASLVRDEDGAPRYVIAQMQDITERKQAERELRHLSDHDGLTGLANRRRLEAELGRRLADHQRHRRDFSVVLLDLDRFKEVNDGLGHAAGDRVLRAVADTLRERLRATDLVARLGGDEFACLLAESAGQEARDVAAELLARIRDVRVVHGDVVLRVGASAGVADTTELAHPTAEALLVAADAAMYAVKRRGRGAAADPASEPTALVARSAPVAARGRTLRRD</sequence>
<dbReference type="EC" id="2.7.7.65" evidence="6"/>
<comment type="caution">
    <text evidence="6">The sequence shown here is derived from an EMBL/GenBank/DDBJ whole genome shotgun (WGS) entry which is preliminary data.</text>
</comment>
<feature type="coiled-coil region" evidence="1">
    <location>
        <begin position="280"/>
        <end position="314"/>
    </location>
</feature>
<dbReference type="PROSITE" id="PS50887">
    <property type="entry name" value="GGDEF"/>
    <property type="match status" value="1"/>
</dbReference>
<keyword evidence="6" id="KW-0548">Nucleotidyltransferase</keyword>
<dbReference type="PANTHER" id="PTHR44757:SF2">
    <property type="entry name" value="BIOFILM ARCHITECTURE MAINTENANCE PROTEIN MBAA"/>
    <property type="match status" value="1"/>
</dbReference>
<dbReference type="Pfam" id="PF00990">
    <property type="entry name" value="GGDEF"/>
    <property type="match status" value="1"/>
</dbReference>
<dbReference type="PROSITE" id="PS50112">
    <property type="entry name" value="PAS"/>
    <property type="match status" value="1"/>
</dbReference>
<feature type="domain" description="GGDEF" evidence="5">
    <location>
        <begin position="462"/>
        <end position="596"/>
    </location>
</feature>
<evidence type="ECO:0000259" key="4">
    <source>
        <dbReference type="PROSITE" id="PS50113"/>
    </source>
</evidence>
<dbReference type="EMBL" id="JAXAVX010000004">
    <property type="protein sequence ID" value="MDX8152022.1"/>
    <property type="molecule type" value="Genomic_DNA"/>
</dbReference>
<proteinExistence type="predicted"/>
<dbReference type="InterPro" id="IPR029787">
    <property type="entry name" value="Nucleotide_cyclase"/>
</dbReference>
<gene>
    <name evidence="6" type="ORF">SK069_10490</name>
</gene>
<feature type="transmembrane region" description="Helical" evidence="2">
    <location>
        <begin position="64"/>
        <end position="81"/>
    </location>
</feature>
<evidence type="ECO:0000256" key="1">
    <source>
        <dbReference type="SAM" id="Coils"/>
    </source>
</evidence>
<dbReference type="SMART" id="SM00267">
    <property type="entry name" value="GGDEF"/>
    <property type="match status" value="1"/>
</dbReference>
<feature type="transmembrane region" description="Helical" evidence="2">
    <location>
        <begin position="157"/>
        <end position="179"/>
    </location>
</feature>
<keyword evidence="1" id="KW-0175">Coiled coil</keyword>
<dbReference type="Proteomes" id="UP001277761">
    <property type="component" value="Unassembled WGS sequence"/>
</dbReference>
<feature type="transmembrane region" description="Helical" evidence="2">
    <location>
        <begin position="21"/>
        <end position="44"/>
    </location>
</feature>
<dbReference type="CDD" id="cd01949">
    <property type="entry name" value="GGDEF"/>
    <property type="match status" value="1"/>
</dbReference>
<evidence type="ECO:0000313" key="7">
    <source>
        <dbReference type="Proteomes" id="UP001277761"/>
    </source>
</evidence>
<evidence type="ECO:0000313" key="6">
    <source>
        <dbReference type="EMBL" id="MDX8152022.1"/>
    </source>
</evidence>
<evidence type="ECO:0000259" key="3">
    <source>
        <dbReference type="PROSITE" id="PS50112"/>
    </source>
</evidence>
<name>A0ABU4VJL6_9ACTN</name>
<feature type="transmembrane region" description="Helical" evidence="2">
    <location>
        <begin position="199"/>
        <end position="217"/>
    </location>
</feature>
<dbReference type="RefSeq" id="WP_319954177.1">
    <property type="nucleotide sequence ID" value="NZ_JAXAVX010000004.1"/>
</dbReference>
<evidence type="ECO:0000256" key="2">
    <source>
        <dbReference type="SAM" id="Phobius"/>
    </source>
</evidence>
<dbReference type="InterPro" id="IPR000700">
    <property type="entry name" value="PAS-assoc_C"/>
</dbReference>